<proteinExistence type="predicted"/>
<protein>
    <submittedName>
        <fullName evidence="2">Uncharacterized protein</fullName>
    </submittedName>
</protein>
<gene>
    <name evidence="2" type="ORF">TWF696_003707</name>
</gene>
<name>A0AAV9V6A0_9PEZI</name>
<feature type="region of interest" description="Disordered" evidence="1">
    <location>
        <begin position="535"/>
        <end position="596"/>
    </location>
</feature>
<feature type="compositionally biased region" description="Acidic residues" evidence="1">
    <location>
        <begin position="689"/>
        <end position="704"/>
    </location>
</feature>
<keyword evidence="3" id="KW-1185">Reference proteome</keyword>
<dbReference type="EMBL" id="JAVHNQ010000002">
    <property type="protein sequence ID" value="KAK6354565.1"/>
    <property type="molecule type" value="Genomic_DNA"/>
</dbReference>
<evidence type="ECO:0000256" key="1">
    <source>
        <dbReference type="SAM" id="MobiDB-lite"/>
    </source>
</evidence>
<evidence type="ECO:0000313" key="2">
    <source>
        <dbReference type="EMBL" id="KAK6354565.1"/>
    </source>
</evidence>
<comment type="caution">
    <text evidence="2">The sequence shown here is derived from an EMBL/GenBank/DDBJ whole genome shotgun (WGS) entry which is preliminary data.</text>
</comment>
<reference evidence="2 3" key="1">
    <citation type="submission" date="2019-10" db="EMBL/GenBank/DDBJ databases">
        <authorList>
            <person name="Palmer J.M."/>
        </authorList>
    </citation>
    <scope>NUCLEOTIDE SEQUENCE [LARGE SCALE GENOMIC DNA]</scope>
    <source>
        <strain evidence="2 3">TWF696</strain>
    </source>
</reference>
<feature type="compositionally biased region" description="Low complexity" evidence="1">
    <location>
        <begin position="343"/>
        <end position="356"/>
    </location>
</feature>
<feature type="compositionally biased region" description="Basic and acidic residues" evidence="1">
    <location>
        <begin position="479"/>
        <end position="491"/>
    </location>
</feature>
<feature type="region of interest" description="Disordered" evidence="1">
    <location>
        <begin position="265"/>
        <end position="425"/>
    </location>
</feature>
<feature type="region of interest" description="Disordered" evidence="1">
    <location>
        <begin position="82"/>
        <end position="112"/>
    </location>
</feature>
<dbReference type="Proteomes" id="UP001375240">
    <property type="component" value="Unassembled WGS sequence"/>
</dbReference>
<organism evidence="2 3">
    <name type="scientific">Orbilia brochopaga</name>
    <dbReference type="NCBI Taxonomy" id="3140254"/>
    <lineage>
        <taxon>Eukaryota</taxon>
        <taxon>Fungi</taxon>
        <taxon>Dikarya</taxon>
        <taxon>Ascomycota</taxon>
        <taxon>Pezizomycotina</taxon>
        <taxon>Orbiliomycetes</taxon>
        <taxon>Orbiliales</taxon>
        <taxon>Orbiliaceae</taxon>
        <taxon>Orbilia</taxon>
    </lineage>
</organism>
<feature type="region of interest" description="Disordered" evidence="1">
    <location>
        <begin position="669"/>
        <end position="705"/>
    </location>
</feature>
<evidence type="ECO:0000313" key="3">
    <source>
        <dbReference type="Proteomes" id="UP001375240"/>
    </source>
</evidence>
<dbReference type="AlphaFoldDB" id="A0AAV9V6A0"/>
<feature type="compositionally biased region" description="Pro residues" evidence="1">
    <location>
        <begin position="544"/>
        <end position="553"/>
    </location>
</feature>
<accession>A0AAV9V6A0</accession>
<feature type="compositionally biased region" description="Low complexity" evidence="1">
    <location>
        <begin position="571"/>
        <end position="581"/>
    </location>
</feature>
<feature type="region of interest" description="Disordered" evidence="1">
    <location>
        <begin position="472"/>
        <end position="500"/>
    </location>
</feature>
<feature type="compositionally biased region" description="Low complexity" evidence="1">
    <location>
        <begin position="676"/>
        <end position="688"/>
    </location>
</feature>
<feature type="compositionally biased region" description="Low complexity" evidence="1">
    <location>
        <begin position="398"/>
        <end position="410"/>
    </location>
</feature>
<sequence length="815" mass="88753">MSTWPRGYTHPVQEWQFCPLQQGQHPTPAIPAEIPQAVPVRPKRPSIVIPHRSTQSTSIPTGAMPAAATLPASLKSPCSSTPLLKFDKNRPLPPLPLRVEKRSSSRTMGSGHTLENVLSEKPAYSFLHSRKLSLLSRPLSSSSSSMTSLRSVAPPPQIQVPARKTGTTTKVEKLETTTPGLVDAQVITIQLDDAPAMPYAHSALPSSVALPATGFTDATSRRSRSWSLGSADEEFAKLDFSFLREEGKHQSAGLQVKDAEIKVEAEAENRPVSSMDTKRRTPPKLQLKIPLTSCSPNPSPIEAAPTEQTASQEPFRPSSRSVPREEIVWTPGGYEERRYVYFPSPDESSPPESKPTSPTPTQPSCTSEALYPTAHHTRIPLSQHPATTRMHEHAKKPSTSSSRSQTTFSTLCASTVNRPDAPESQLTNYEDYEDDIDANYTCDSSVASSSCGSSSPSCISDEEQCLTPVQRDIPIAGPSDDRDAVAAKDGDEPASVASPKYNIPSLVLPSPTLVPKMGDIAVGLRLSNMTLGDDMQWRPKRRPAPVPQPPVAAPCPTEADSRKPKPKIPRRSLSTSRLSVRFMQTPKSPSRSSSCSSLKTYAKGQRAAENTLQVGNSSYHILPSVPGSLLSVIPRSATATPCTVPEEDGEEAPTVVAGVDTALPAVLPVVEEEAPRPTTAPEQRSQSYFDDDYDDDDADEDDADRETTFERAITRFRSVRRFFARCFTGVRPRRRGESVSTTSAVTSPRSAVVKVDDQFQAIRRNLGQIQDALAKYRERGLEDMPVPPPAVVQMRVSAGSSTTWRRWSSRLGIQM</sequence>